<evidence type="ECO:0000256" key="2">
    <source>
        <dbReference type="SAM" id="MobiDB-lite"/>
    </source>
</evidence>
<evidence type="ECO:0000313" key="5">
    <source>
        <dbReference type="Proteomes" id="UP001220478"/>
    </source>
</evidence>
<gene>
    <name evidence="4" type="ORF">PYS61_01755</name>
</gene>
<proteinExistence type="predicted"/>
<keyword evidence="3" id="KW-0732">Signal</keyword>
<evidence type="ECO:0000313" key="4">
    <source>
        <dbReference type="EMBL" id="WEG35918.1"/>
    </source>
</evidence>
<feature type="signal peptide" evidence="3">
    <location>
        <begin position="1"/>
        <end position="26"/>
    </location>
</feature>
<feature type="chain" id="PRO_5045740771" evidence="3">
    <location>
        <begin position="27"/>
        <end position="272"/>
    </location>
</feature>
<sequence length="272" mass="29335">MKKTVASVLLGLSLLFTPLTFNYSQAAAVGGAASQDVNQGKQQHLENLKQKKQGLDQRLIELQTKVDNYHEKKAQEAAASFEIAKLEKELDALGEQLTKAGKNPMDDPTYKAKQAAFAQKEAEYAPLKREFDALDKTFTQDQASLQQAQDQMRQLEQQINQLEQELQQNPGQNPQPQNPPAGNPQQGQGNPPQAGPANPQQGVDQGRNAAAGQSADMAAGAKPERMETDKPANGNGERKTGKVGKTGEMAQVISGLGVLVTLAGTIIGRRQK</sequence>
<name>A0ABY8C5F3_9FIRM</name>
<dbReference type="RefSeq" id="WP_315571974.1">
    <property type="nucleotide sequence ID" value="NZ_CP118868.1"/>
</dbReference>
<dbReference type="EMBL" id="CP118868">
    <property type="protein sequence ID" value="WEG35918.1"/>
    <property type="molecule type" value="Genomic_DNA"/>
</dbReference>
<accession>A0ABY8C5F3</accession>
<dbReference type="Proteomes" id="UP001220478">
    <property type="component" value="Chromosome"/>
</dbReference>
<feature type="compositionally biased region" description="Low complexity" evidence="2">
    <location>
        <begin position="183"/>
        <end position="202"/>
    </location>
</feature>
<keyword evidence="5" id="KW-1185">Reference proteome</keyword>
<feature type="compositionally biased region" description="Low complexity" evidence="2">
    <location>
        <begin position="209"/>
        <end position="221"/>
    </location>
</feature>
<feature type="region of interest" description="Disordered" evidence="2">
    <location>
        <begin position="168"/>
        <end position="249"/>
    </location>
</feature>
<reference evidence="4 5" key="1">
    <citation type="submission" date="2023-02" db="EMBL/GenBank/DDBJ databases">
        <title>Novel Oscillospiraceae bacterial genomes.</title>
        <authorList>
            <person name="Srinivasan S."/>
            <person name="Austin M.N."/>
            <person name="Fiedler T.L."/>
            <person name="Strenk S.M."/>
            <person name="Agnew K.J."/>
            <person name="Nagana Gowda G.A."/>
            <person name="Raftery D."/>
            <person name="Beamer M.A."/>
            <person name="Achilles S.L."/>
            <person name="Wiesenfeld H.C."/>
            <person name="Fredricks D.N."/>
            <person name="Hillier S.L."/>
        </authorList>
    </citation>
    <scope>NUCLEOTIDE SEQUENCE [LARGE SCALE GENOMIC DNA]</scope>
    <source>
        <strain evidence="4 5">CHIC02 1186E3-8</strain>
    </source>
</reference>
<evidence type="ECO:0000256" key="3">
    <source>
        <dbReference type="SAM" id="SignalP"/>
    </source>
</evidence>
<evidence type="ECO:0000256" key="1">
    <source>
        <dbReference type="SAM" id="Coils"/>
    </source>
</evidence>
<organism evidence="4 5">
    <name type="scientific">Amygdalobacter indicium</name>
    <dbReference type="NCBI Taxonomy" id="3029272"/>
    <lineage>
        <taxon>Bacteria</taxon>
        <taxon>Bacillati</taxon>
        <taxon>Bacillota</taxon>
        <taxon>Clostridia</taxon>
        <taxon>Eubacteriales</taxon>
        <taxon>Oscillospiraceae</taxon>
        <taxon>Amygdalobacter</taxon>
    </lineage>
</organism>
<feature type="compositionally biased region" description="Basic and acidic residues" evidence="2">
    <location>
        <begin position="222"/>
        <end position="240"/>
    </location>
</feature>
<feature type="coiled-coil region" evidence="1">
    <location>
        <begin position="38"/>
        <end position="103"/>
    </location>
</feature>
<protein>
    <submittedName>
        <fullName evidence="4">Uncharacterized protein</fullName>
    </submittedName>
</protein>
<keyword evidence="1" id="KW-0175">Coiled coil</keyword>